<dbReference type="GO" id="GO:0004420">
    <property type="term" value="F:hydroxymethylglutaryl-CoA reductase (NADPH) activity"/>
    <property type="evidence" value="ECO:0007669"/>
    <property type="project" value="InterPro"/>
</dbReference>
<dbReference type="EMBL" id="NEVK01000006">
    <property type="protein sequence ID" value="OZI17801.1"/>
    <property type="molecule type" value="Genomic_DNA"/>
</dbReference>
<dbReference type="NCBIfam" id="TIGR00532">
    <property type="entry name" value="HMG_CoA_R_NAD"/>
    <property type="match status" value="1"/>
</dbReference>
<dbReference type="RefSeq" id="WP_094796877.1">
    <property type="nucleotide sequence ID" value="NZ_NEVK01000006.1"/>
</dbReference>
<evidence type="ECO:0000313" key="4">
    <source>
        <dbReference type="EMBL" id="OZI17801.1"/>
    </source>
</evidence>
<dbReference type="EC" id="1.1.1.88" evidence="3"/>
<dbReference type="InterPro" id="IPR002202">
    <property type="entry name" value="HMG_CoA_Rdtase"/>
</dbReference>
<dbReference type="Pfam" id="PF00368">
    <property type="entry name" value="HMG-CoA_red"/>
    <property type="match status" value="1"/>
</dbReference>
<evidence type="ECO:0000256" key="2">
    <source>
        <dbReference type="ARBA" id="ARBA00023002"/>
    </source>
</evidence>
<dbReference type="PRINTS" id="PR00071">
    <property type="entry name" value="HMGCOARDTASE"/>
</dbReference>
<organism evidence="4 5">
    <name type="scientific">Bordetella genomosp. 7</name>
    <dbReference type="NCBI Taxonomy" id="1416805"/>
    <lineage>
        <taxon>Bacteria</taxon>
        <taxon>Pseudomonadati</taxon>
        <taxon>Pseudomonadota</taxon>
        <taxon>Betaproteobacteria</taxon>
        <taxon>Burkholderiales</taxon>
        <taxon>Alcaligenaceae</taxon>
        <taxon>Bordetella</taxon>
    </lineage>
</organism>
<comment type="similarity">
    <text evidence="1 3">Belongs to the HMG-CoA reductase family.</text>
</comment>
<dbReference type="PROSITE" id="PS50065">
    <property type="entry name" value="HMG_COA_REDUCTASE_4"/>
    <property type="match status" value="1"/>
</dbReference>
<proteinExistence type="inferred from homology"/>
<evidence type="ECO:0000256" key="1">
    <source>
        <dbReference type="ARBA" id="ARBA00007661"/>
    </source>
</evidence>
<evidence type="ECO:0000313" key="5">
    <source>
        <dbReference type="Proteomes" id="UP000216947"/>
    </source>
</evidence>
<sequence length="428" mass="45190">MTVNTPAKNSRIPGLHKDDIATRLARVAAFADLDAATVSHLADMGNLDPQLADRLIENVVATMNIPIGIATNMKVDGEDVLIPMATEESSVVAAVCNAARQCYEHGGFTTSLSGSLMIAQVQLVGVPDPMHARMRILERKAEIKTLCDECDPMLVKLGGGLQDVEVRHIETAGGPMVITHLIVDTRDAMGANAVNSMAEKLAPHIEAWAGGRVYLRILSNLADRRLARARAVWTCEAIGGEHVRDGIISAYRFAAADPYRAATHNKGIMNGVSAVVLATGNDTRAVEAGAHAYAARKGWYSSLTDWEVTPDGHLAGTLEMPMAVGLVGGATKLHPTARACLKIIGATTAERLARVIAAVGLAQNFSALKALATTGIQKGHMSLHAQNIAMMAGAAGDEIEQVAQAMVAQGAVRVDVAEAELARLRNRG</sequence>
<reference evidence="5" key="1">
    <citation type="submission" date="2017-05" db="EMBL/GenBank/DDBJ databases">
        <title>Complete and WGS of Bordetella genogroups.</title>
        <authorList>
            <person name="Spilker T."/>
            <person name="Lipuma J."/>
        </authorList>
    </citation>
    <scope>NUCLEOTIDE SEQUENCE [LARGE SCALE GENOMIC DNA]</scope>
    <source>
        <strain evidence="5">AU18089</strain>
    </source>
</reference>
<dbReference type="GO" id="GO:0140643">
    <property type="term" value="F:hydroxymethylglutaryl-CoA reductase (NADH) activity"/>
    <property type="evidence" value="ECO:0007669"/>
    <property type="project" value="UniProtKB-EC"/>
</dbReference>
<dbReference type="PANTHER" id="PTHR10572:SF24">
    <property type="entry name" value="3-HYDROXY-3-METHYLGLUTARYL-COENZYME A REDUCTASE"/>
    <property type="match status" value="1"/>
</dbReference>
<dbReference type="GO" id="GO:0015936">
    <property type="term" value="P:coenzyme A metabolic process"/>
    <property type="evidence" value="ECO:0007669"/>
    <property type="project" value="InterPro"/>
</dbReference>
<comment type="catalytic activity">
    <reaction evidence="3">
        <text>(R)-mevalonate + 2 NAD(+) + CoA = (3S)-3-hydroxy-3-methylglutaryl-CoA + 2 NADH + 2 H(+)</text>
        <dbReference type="Rhea" id="RHEA:14833"/>
        <dbReference type="ChEBI" id="CHEBI:15378"/>
        <dbReference type="ChEBI" id="CHEBI:36464"/>
        <dbReference type="ChEBI" id="CHEBI:43074"/>
        <dbReference type="ChEBI" id="CHEBI:57287"/>
        <dbReference type="ChEBI" id="CHEBI:57540"/>
        <dbReference type="ChEBI" id="CHEBI:57945"/>
        <dbReference type="EC" id="1.1.1.88"/>
    </reaction>
</comment>
<dbReference type="SUPFAM" id="SSF56542">
    <property type="entry name" value="Substrate-binding domain of HMG-CoA reductase"/>
    <property type="match status" value="1"/>
</dbReference>
<keyword evidence="5" id="KW-1185">Reference proteome</keyword>
<dbReference type="InterPro" id="IPR023074">
    <property type="entry name" value="HMG_CoA_Rdtase_cat_sf"/>
</dbReference>
<dbReference type="InterPro" id="IPR009023">
    <property type="entry name" value="HMG_CoA_Rdtase_NAD(P)-bd_sf"/>
</dbReference>
<evidence type="ECO:0000256" key="3">
    <source>
        <dbReference type="RuleBase" id="RU361219"/>
    </source>
</evidence>
<dbReference type="PANTHER" id="PTHR10572">
    <property type="entry name" value="3-HYDROXY-3-METHYLGLUTARYL-COENZYME A REDUCTASE"/>
    <property type="match status" value="1"/>
</dbReference>
<dbReference type="Proteomes" id="UP000216947">
    <property type="component" value="Unassembled WGS sequence"/>
</dbReference>
<name>A0A261QYJ9_9BORD</name>
<comment type="caution">
    <text evidence="4">The sequence shown here is derived from an EMBL/GenBank/DDBJ whole genome shotgun (WGS) entry which is preliminary data.</text>
</comment>
<accession>A0A261QYJ9</accession>
<dbReference type="AlphaFoldDB" id="A0A261QYJ9"/>
<dbReference type="InterPro" id="IPR004553">
    <property type="entry name" value="HMG_CoA_Rdtase_bac-typ"/>
</dbReference>
<dbReference type="CDD" id="cd00644">
    <property type="entry name" value="HMG-CoA_reductase_classII"/>
    <property type="match status" value="1"/>
</dbReference>
<gene>
    <name evidence="4" type="ORF">CAL19_11915</name>
</gene>
<keyword evidence="3" id="KW-0520">NAD</keyword>
<dbReference type="PROSITE" id="PS00066">
    <property type="entry name" value="HMG_COA_REDUCTASE_1"/>
    <property type="match status" value="1"/>
</dbReference>
<dbReference type="PROSITE" id="PS00318">
    <property type="entry name" value="HMG_COA_REDUCTASE_2"/>
    <property type="match status" value="1"/>
</dbReference>
<dbReference type="Gene3D" id="1.10.8.660">
    <property type="match status" value="1"/>
</dbReference>
<dbReference type="InterPro" id="IPR009029">
    <property type="entry name" value="HMG_CoA_Rdtase_sub-bd_dom_sf"/>
</dbReference>
<protein>
    <recommendedName>
        <fullName evidence="3">3-hydroxy-3-methylglutaryl coenzyme A reductase</fullName>
        <shortName evidence="3">HMG-CoA reductase</shortName>
        <ecNumber evidence="3">1.1.1.88</ecNumber>
    </recommendedName>
</protein>
<keyword evidence="2 3" id="KW-0560">Oxidoreductase</keyword>
<dbReference type="Gene3D" id="3.90.770.10">
    <property type="entry name" value="3-hydroxy-3-methylglutaryl-coenzyme A Reductase, Chain A, domain 2"/>
    <property type="match status" value="2"/>
</dbReference>
<comment type="pathway">
    <text evidence="3">Metabolic intermediate metabolism; (R)-mevalonate degradation; (S)-3-hydroxy-3-methylglutaryl-CoA from (R)-mevalonate: step 1/1.</text>
</comment>
<dbReference type="PROSITE" id="PS01192">
    <property type="entry name" value="HMG_COA_REDUCTASE_3"/>
    <property type="match status" value="1"/>
</dbReference>
<dbReference type="UniPathway" id="UPA00257">
    <property type="reaction ID" value="UER00367"/>
</dbReference>
<dbReference type="InterPro" id="IPR023076">
    <property type="entry name" value="HMG_CoA_Rdtase_CS"/>
</dbReference>
<dbReference type="SUPFAM" id="SSF55035">
    <property type="entry name" value="NAD-binding domain of HMG-CoA reductase"/>
    <property type="match status" value="1"/>
</dbReference>